<feature type="compositionally biased region" description="Basic and acidic residues" evidence="1">
    <location>
        <begin position="9"/>
        <end position="28"/>
    </location>
</feature>
<comment type="caution">
    <text evidence="2">The sequence shown here is derived from an EMBL/GenBank/DDBJ whole genome shotgun (WGS) entry which is preliminary data.</text>
</comment>
<keyword evidence="3" id="KW-1185">Reference proteome</keyword>
<accession>A0A8J3UPE7</accession>
<evidence type="ECO:0000313" key="3">
    <source>
        <dbReference type="Proteomes" id="UP000644610"/>
    </source>
</evidence>
<organism evidence="2 3">
    <name type="scientific">Planotetraspora silvatica</name>
    <dbReference type="NCBI Taxonomy" id="234614"/>
    <lineage>
        <taxon>Bacteria</taxon>
        <taxon>Bacillati</taxon>
        <taxon>Actinomycetota</taxon>
        <taxon>Actinomycetes</taxon>
        <taxon>Streptosporangiales</taxon>
        <taxon>Streptosporangiaceae</taxon>
        <taxon>Planotetraspora</taxon>
    </lineage>
</organism>
<evidence type="ECO:0000313" key="2">
    <source>
        <dbReference type="EMBL" id="GII47026.1"/>
    </source>
</evidence>
<dbReference type="EMBL" id="BOOQ01000023">
    <property type="protein sequence ID" value="GII47026.1"/>
    <property type="molecule type" value="Genomic_DNA"/>
</dbReference>
<sequence>MIEPGQATSDDHEPWVEEAHEAGEHRTDPSASVTDHLYGVACGRSRERAVAMPQVNRFDALAGFINIRDLA</sequence>
<dbReference type="Proteomes" id="UP000644610">
    <property type="component" value="Unassembled WGS sequence"/>
</dbReference>
<evidence type="ECO:0000256" key="1">
    <source>
        <dbReference type="SAM" id="MobiDB-lite"/>
    </source>
</evidence>
<gene>
    <name evidence="2" type="ORF">Psi02_34500</name>
</gene>
<name>A0A8J3UPE7_9ACTN</name>
<protein>
    <submittedName>
        <fullName evidence="2">Uncharacterized protein</fullName>
    </submittedName>
</protein>
<dbReference type="AlphaFoldDB" id="A0A8J3UPE7"/>
<proteinExistence type="predicted"/>
<feature type="region of interest" description="Disordered" evidence="1">
    <location>
        <begin position="1"/>
        <end position="32"/>
    </location>
</feature>
<dbReference type="RefSeq" id="WP_203975220.1">
    <property type="nucleotide sequence ID" value="NZ_BAAAKY010000023.1"/>
</dbReference>
<reference evidence="2" key="1">
    <citation type="submission" date="2021-01" db="EMBL/GenBank/DDBJ databases">
        <title>Whole genome shotgun sequence of Planotetraspora silvatica NBRC 100141.</title>
        <authorList>
            <person name="Komaki H."/>
            <person name="Tamura T."/>
        </authorList>
    </citation>
    <scope>NUCLEOTIDE SEQUENCE</scope>
    <source>
        <strain evidence="2">NBRC 100141</strain>
    </source>
</reference>